<protein>
    <submittedName>
        <fullName evidence="1">Uncharacterized protein</fullName>
    </submittedName>
</protein>
<sequence length="131" mass="13855">MNIHRGAQGTVRLATASEHFGGDAARDHLAWRATPTDGYRNLDATTARMDHCHTTSGIWPDGTPEELAWPAKLDTMPQIEQAGVTPGIGIATGADTVCIQRQATVEPDRMIPMATPDAVRGPGSSGPVNTL</sequence>
<evidence type="ECO:0000313" key="1">
    <source>
        <dbReference type="EMBL" id="ERK62785.1"/>
    </source>
</evidence>
<accession>U2QIR0</accession>
<keyword evidence="2" id="KW-1185">Reference proteome</keyword>
<proteinExistence type="predicted"/>
<name>U2QIR0_9ACTN</name>
<organism evidence="1 2">
    <name type="scientific">Propionibacterium acidifaciens F0233</name>
    <dbReference type="NCBI Taxonomy" id="553198"/>
    <lineage>
        <taxon>Bacteria</taxon>
        <taxon>Bacillati</taxon>
        <taxon>Actinomycetota</taxon>
        <taxon>Actinomycetes</taxon>
        <taxon>Propionibacteriales</taxon>
        <taxon>Propionibacteriaceae</taxon>
        <taxon>Propionibacterium</taxon>
    </lineage>
</organism>
<comment type="caution">
    <text evidence="1">The sequence shown here is derived from an EMBL/GenBank/DDBJ whole genome shotgun (WGS) entry which is preliminary data.</text>
</comment>
<dbReference type="AlphaFoldDB" id="U2QIR0"/>
<evidence type="ECO:0000313" key="2">
    <source>
        <dbReference type="Proteomes" id="UP000017052"/>
    </source>
</evidence>
<dbReference type="EMBL" id="ACVN02000024">
    <property type="protein sequence ID" value="ERK62785.1"/>
    <property type="molecule type" value="Genomic_DNA"/>
</dbReference>
<reference evidence="1" key="1">
    <citation type="submission" date="2013-08" db="EMBL/GenBank/DDBJ databases">
        <authorList>
            <person name="Durkin A.S."/>
            <person name="Haft D.R."/>
            <person name="McCorrison J."/>
            <person name="Torralba M."/>
            <person name="Gillis M."/>
            <person name="Haft D.H."/>
            <person name="Methe B."/>
            <person name="Sutton G."/>
            <person name="Nelson K.E."/>
        </authorList>
    </citation>
    <scope>NUCLEOTIDE SEQUENCE [LARGE SCALE GENOMIC DNA]</scope>
    <source>
        <strain evidence="1">F0233</strain>
    </source>
</reference>
<dbReference type="GeneID" id="95361222"/>
<dbReference type="RefSeq" id="WP_021796232.1">
    <property type="nucleotide sequence ID" value="NZ_ACVN02000024.1"/>
</dbReference>
<gene>
    <name evidence="1" type="ORF">HMPREF0682_0746</name>
</gene>
<dbReference type="Proteomes" id="UP000017052">
    <property type="component" value="Unassembled WGS sequence"/>
</dbReference>